<evidence type="ECO:0000313" key="3">
    <source>
        <dbReference type="Proteomes" id="UP000625079"/>
    </source>
</evidence>
<feature type="region of interest" description="Disordered" evidence="1">
    <location>
        <begin position="422"/>
        <end position="444"/>
    </location>
</feature>
<feature type="region of interest" description="Disordered" evidence="1">
    <location>
        <begin position="271"/>
        <end position="331"/>
    </location>
</feature>
<gene>
    <name evidence="2" type="ORF">GCM10010987_00570</name>
</gene>
<dbReference type="Proteomes" id="UP000625079">
    <property type="component" value="Unassembled WGS sequence"/>
</dbReference>
<evidence type="ECO:0000256" key="1">
    <source>
        <dbReference type="SAM" id="MobiDB-lite"/>
    </source>
</evidence>
<reference evidence="2" key="1">
    <citation type="journal article" date="2014" name="Int. J. Syst. Evol. Microbiol.">
        <title>Complete genome sequence of Corynebacterium casei LMG S-19264T (=DSM 44701T), isolated from a smear-ripened cheese.</title>
        <authorList>
            <consortium name="US DOE Joint Genome Institute (JGI-PGF)"/>
            <person name="Walter F."/>
            <person name="Albersmeier A."/>
            <person name="Kalinowski J."/>
            <person name="Ruckert C."/>
        </authorList>
    </citation>
    <scope>NUCLEOTIDE SEQUENCE</scope>
    <source>
        <strain evidence="2">CGMCC 1.15034</strain>
    </source>
</reference>
<comment type="caution">
    <text evidence="2">The sequence shown here is derived from an EMBL/GenBank/DDBJ whole genome shotgun (WGS) entry which is preliminary data.</text>
</comment>
<evidence type="ECO:0000313" key="2">
    <source>
        <dbReference type="EMBL" id="GGI18691.1"/>
    </source>
</evidence>
<dbReference type="RefSeq" id="WP_164938515.1">
    <property type="nucleotide sequence ID" value="NZ_CP030051.1"/>
</dbReference>
<proteinExistence type="predicted"/>
<sequence length="444" mass="46265">MLSRIPAVKWAFKRLRPPPPGGSIAAAPSAADEQPAIIAEAAPALDSLNIEPMPGDAGIEVAVPVEDNTAVSVIEETASAATTNIGVSDHTSPETPVEVEFVVVEQTSGPSVEVASEPVDLLELISSDPPAERLTEAESEVVNEAPASLVEVDAIDAPEPVVSSDLAVELLTDGEPDIVDEAPVFSVDVEAIEAAEPIIGSDASTERPEDVEPVAVEHVATAETELKPVESSGRLVEEEPACALSNAVEAVTVDEASVIVVDAGITVPASAEASVDSEPASSVAAAEIEPDAPDDLPPGPAIAAEDVSTDTPVGAAQVEPAPAPKTQSAPKVRAKIVEPADRATLIRQRWSETGIRMWNPRLHGTGEATLNIQGRIELLPPEPGETMPRYDKLEFKLLGGQIVCEGVIVEAPADASQRSFTRLAEPRGADRTREPVRERQAALA</sequence>
<reference evidence="2" key="2">
    <citation type="submission" date="2022-12" db="EMBL/GenBank/DDBJ databases">
        <authorList>
            <person name="Sun Q."/>
            <person name="Zhou Y."/>
        </authorList>
    </citation>
    <scope>NUCLEOTIDE SEQUENCE</scope>
    <source>
        <strain evidence="2">CGMCC 1.15034</strain>
    </source>
</reference>
<protein>
    <submittedName>
        <fullName evidence="2">Uncharacterized protein</fullName>
    </submittedName>
</protein>
<organism evidence="2 3">
    <name type="scientific">Bradyrhizobium guangdongense</name>
    <dbReference type="NCBI Taxonomy" id="1325090"/>
    <lineage>
        <taxon>Bacteria</taxon>
        <taxon>Pseudomonadati</taxon>
        <taxon>Pseudomonadota</taxon>
        <taxon>Alphaproteobacteria</taxon>
        <taxon>Hyphomicrobiales</taxon>
        <taxon>Nitrobacteraceae</taxon>
        <taxon>Bradyrhizobium</taxon>
    </lineage>
</organism>
<name>A0AA87W0B5_9BRAD</name>
<feature type="compositionally biased region" description="Basic and acidic residues" evidence="1">
    <location>
        <begin position="424"/>
        <end position="444"/>
    </location>
</feature>
<dbReference type="AlphaFoldDB" id="A0AA87W0B5"/>
<accession>A0AA87W0B5</accession>
<dbReference type="EMBL" id="BMHC01000001">
    <property type="protein sequence ID" value="GGI18691.1"/>
    <property type="molecule type" value="Genomic_DNA"/>
</dbReference>